<evidence type="ECO:0000256" key="6">
    <source>
        <dbReference type="SAM" id="SignalP"/>
    </source>
</evidence>
<evidence type="ECO:0000313" key="9">
    <source>
        <dbReference type="Proteomes" id="UP001055172"/>
    </source>
</evidence>
<dbReference type="InterPro" id="IPR017850">
    <property type="entry name" value="Alkaline_phosphatase_core_sf"/>
</dbReference>
<dbReference type="EMBL" id="BPPX01000021">
    <property type="protein sequence ID" value="GJC86440.1"/>
    <property type="molecule type" value="Genomic_DNA"/>
</dbReference>
<dbReference type="PANTHER" id="PTHR43108:SF8">
    <property type="entry name" value="SD21168P"/>
    <property type="match status" value="1"/>
</dbReference>
<keyword evidence="2 6" id="KW-0732">Signal</keyword>
<dbReference type="GO" id="GO:0008449">
    <property type="term" value="F:N-acetylglucosamine-6-sulfatase activity"/>
    <property type="evidence" value="ECO:0007669"/>
    <property type="project" value="TreeGrafter"/>
</dbReference>
<keyword evidence="3" id="KW-0378">Hydrolase</keyword>
<organism evidence="8 9">
    <name type="scientific">Colletotrichum liriopes</name>
    <dbReference type="NCBI Taxonomy" id="708192"/>
    <lineage>
        <taxon>Eukaryota</taxon>
        <taxon>Fungi</taxon>
        <taxon>Dikarya</taxon>
        <taxon>Ascomycota</taxon>
        <taxon>Pezizomycotina</taxon>
        <taxon>Sordariomycetes</taxon>
        <taxon>Hypocreomycetidae</taxon>
        <taxon>Glomerellales</taxon>
        <taxon>Glomerellaceae</taxon>
        <taxon>Colletotrichum</taxon>
        <taxon>Colletotrichum spaethianum species complex</taxon>
    </lineage>
</organism>
<evidence type="ECO:0000313" key="8">
    <source>
        <dbReference type="EMBL" id="GJC86440.1"/>
    </source>
</evidence>
<dbReference type="SUPFAM" id="SSF53649">
    <property type="entry name" value="Alkaline phosphatase-like"/>
    <property type="match status" value="1"/>
</dbReference>
<dbReference type="Gene3D" id="3.40.720.10">
    <property type="entry name" value="Alkaline Phosphatase, subunit A"/>
    <property type="match status" value="1"/>
</dbReference>
<dbReference type="InterPro" id="IPR012083">
    <property type="entry name" value="Arylsulfatase"/>
</dbReference>
<dbReference type="CDD" id="cd16147">
    <property type="entry name" value="G6S"/>
    <property type="match status" value="1"/>
</dbReference>
<evidence type="ECO:0000256" key="3">
    <source>
        <dbReference type="ARBA" id="ARBA00022801"/>
    </source>
</evidence>
<name>A0AA37LV23_9PEZI</name>
<protein>
    <submittedName>
        <fullName evidence="8">Arylsulfatase</fullName>
    </submittedName>
</protein>
<dbReference type="AlphaFoldDB" id="A0AA37LV23"/>
<evidence type="ECO:0000256" key="1">
    <source>
        <dbReference type="ARBA" id="ARBA00008779"/>
    </source>
</evidence>
<feature type="domain" description="Sulfatase N-terminal" evidence="7">
    <location>
        <begin position="37"/>
        <end position="378"/>
    </location>
</feature>
<dbReference type="GO" id="GO:0004065">
    <property type="term" value="F:arylsulfatase activity"/>
    <property type="evidence" value="ECO:0007669"/>
    <property type="project" value="InterPro"/>
</dbReference>
<dbReference type="PIRSF" id="PIRSF000972">
    <property type="entry name" value="Arylsulf_plant"/>
    <property type="match status" value="1"/>
</dbReference>
<keyword evidence="9" id="KW-1185">Reference proteome</keyword>
<evidence type="ECO:0000256" key="2">
    <source>
        <dbReference type="ARBA" id="ARBA00022729"/>
    </source>
</evidence>
<proteinExistence type="inferred from homology"/>
<sequence>MPSSMFWALALMLYAVAALAFQSEREQIPLALSNERKNVVIILTDDQDATMDSVAYMPRLKEHIIDQGVSFANHFTTTAICCPSRVSLWTGRQPHNTNVTDVDPPYGGFPKFIAQGFNDAYLPVWLQDAGYATYYAGKMFNSHTVNNYNAPFLAGWTANNFLLDPGTYSYLDPIYQRNHDEPIHHKGRHTTELIQEHAAQLLDDAMDSGSPFFAALAPIAPHSNIDANDGGPPVMTDPVPLRRHADLFHDVTVPRTQSFNPDRPSGASWIAGLPRLNATSVAALDAFYRQRLRALQGVDELVEQVIRRLEAAGRLDDTYVIFTSDNGYHLGQHRLPPARSDIRVPFFVRGPGIAKGARVDTVTAHIDVAPTLFRVAGIELRSDFDGAPMPLPREVGQEEADDNDDDKNIREHVAVEYWGKAIAEGRVGGFDGNGQIVMANNTYKAIRLKSQRRNLYYAVWCTNEHELYDLQTDPHQMNNLYPAARPAAAWIERLVERLDSLMMVMKSCKGVTCRQPWDVLHPPRRSKTATECDHWMMPFIPASTLSMRPKLE</sequence>
<dbReference type="GO" id="GO:0018958">
    <property type="term" value="P:phenol-containing compound metabolic process"/>
    <property type="evidence" value="ECO:0007669"/>
    <property type="project" value="InterPro"/>
</dbReference>
<dbReference type="PROSITE" id="PS00523">
    <property type="entry name" value="SULFATASE_1"/>
    <property type="match status" value="1"/>
</dbReference>
<comment type="similarity">
    <text evidence="1">Belongs to the sulfatase family.</text>
</comment>
<dbReference type="InterPro" id="IPR024607">
    <property type="entry name" value="Sulfatase_CS"/>
</dbReference>
<comment type="PTM">
    <text evidence="5">The conversion to 3-oxoalanine (also known as C-formylglycine, FGly), of a serine or cysteine residue in prokaryotes and of a cysteine residue in eukaryotes, is critical for catalytic activity.</text>
</comment>
<dbReference type="PANTHER" id="PTHR43108">
    <property type="entry name" value="N-ACETYLGLUCOSAMINE-6-SULFATASE FAMILY MEMBER"/>
    <property type="match status" value="1"/>
</dbReference>
<dbReference type="FunFam" id="3.40.720.10:FF:000051">
    <property type="entry name" value="Arylsulfatase"/>
    <property type="match status" value="1"/>
</dbReference>
<feature type="chain" id="PRO_5041458927" evidence="6">
    <location>
        <begin position="21"/>
        <end position="552"/>
    </location>
</feature>
<dbReference type="Proteomes" id="UP001055172">
    <property type="component" value="Unassembled WGS sequence"/>
</dbReference>
<comment type="caution">
    <text evidence="8">The sequence shown here is derived from an EMBL/GenBank/DDBJ whole genome shotgun (WGS) entry which is preliminary data.</text>
</comment>
<gene>
    <name evidence="8" type="ORF">ColLi_09278</name>
</gene>
<keyword evidence="4" id="KW-0325">Glycoprotein</keyword>
<feature type="signal peptide" evidence="6">
    <location>
        <begin position="1"/>
        <end position="20"/>
    </location>
</feature>
<accession>A0AA37LV23</accession>
<dbReference type="InterPro" id="IPR000917">
    <property type="entry name" value="Sulfatase_N"/>
</dbReference>
<evidence type="ECO:0000256" key="4">
    <source>
        <dbReference type="ARBA" id="ARBA00023180"/>
    </source>
</evidence>
<dbReference type="Pfam" id="PF00884">
    <property type="entry name" value="Sulfatase"/>
    <property type="match status" value="1"/>
</dbReference>
<dbReference type="GO" id="GO:0005539">
    <property type="term" value="F:glycosaminoglycan binding"/>
    <property type="evidence" value="ECO:0007669"/>
    <property type="project" value="TreeGrafter"/>
</dbReference>
<feature type="modified residue" description="3-oxoalanine (Cys)" evidence="5">
    <location>
        <position position="81"/>
    </location>
</feature>
<evidence type="ECO:0000256" key="5">
    <source>
        <dbReference type="PIRSR" id="PIRSR000972-50"/>
    </source>
</evidence>
<reference evidence="8 9" key="1">
    <citation type="submission" date="2021-07" db="EMBL/GenBank/DDBJ databases">
        <title>Genome data of Colletotrichum spaethianum.</title>
        <authorList>
            <person name="Utami Y.D."/>
            <person name="Hiruma K."/>
        </authorList>
    </citation>
    <scope>NUCLEOTIDE SEQUENCE [LARGE SCALE GENOMIC DNA]</scope>
    <source>
        <strain evidence="8 9">MAFF 242679</strain>
    </source>
</reference>
<evidence type="ECO:0000259" key="7">
    <source>
        <dbReference type="Pfam" id="PF00884"/>
    </source>
</evidence>